<evidence type="ECO:0000256" key="3">
    <source>
        <dbReference type="ARBA" id="ARBA00022679"/>
    </source>
</evidence>
<keyword evidence="2" id="KW-0328">Glycosyltransferase</keyword>
<feature type="domain" description="Glycosyltransferase 2-like" evidence="8">
    <location>
        <begin position="247"/>
        <end position="456"/>
    </location>
</feature>
<dbReference type="CDD" id="cd06421">
    <property type="entry name" value="CESA_CelA_like"/>
    <property type="match status" value="1"/>
</dbReference>
<evidence type="ECO:0000256" key="2">
    <source>
        <dbReference type="ARBA" id="ARBA00022676"/>
    </source>
</evidence>
<dbReference type="PANTHER" id="PTHR43867">
    <property type="entry name" value="CELLULOSE SYNTHASE CATALYTIC SUBUNIT A [UDP-FORMING]"/>
    <property type="match status" value="1"/>
</dbReference>
<dbReference type="InterPro" id="IPR050321">
    <property type="entry name" value="Glycosyltr_2/OpgH_subfam"/>
</dbReference>
<proteinExistence type="predicted"/>
<dbReference type="Pfam" id="PF13632">
    <property type="entry name" value="Glyco_trans_2_3"/>
    <property type="match status" value="1"/>
</dbReference>
<dbReference type="Proteomes" id="UP001497512">
    <property type="component" value="Chromosome 9"/>
</dbReference>
<feature type="transmembrane region" description="Helical" evidence="7">
    <location>
        <begin position="539"/>
        <end position="557"/>
    </location>
</feature>
<accession>A0ABP0V3X8</accession>
<keyword evidence="3" id="KW-0808">Transferase</keyword>
<evidence type="ECO:0000256" key="5">
    <source>
        <dbReference type="ARBA" id="ARBA00022989"/>
    </source>
</evidence>
<keyword evidence="10" id="KW-1185">Reference proteome</keyword>
<feature type="transmembrane region" description="Helical" evidence="7">
    <location>
        <begin position="109"/>
        <end position="129"/>
    </location>
</feature>
<evidence type="ECO:0000256" key="6">
    <source>
        <dbReference type="ARBA" id="ARBA00023136"/>
    </source>
</evidence>
<dbReference type="Gene3D" id="3.90.550.10">
    <property type="entry name" value="Spore Coat Polysaccharide Biosynthesis Protein SpsA, Chain A"/>
    <property type="match status" value="1"/>
</dbReference>
<evidence type="ECO:0000256" key="4">
    <source>
        <dbReference type="ARBA" id="ARBA00022692"/>
    </source>
</evidence>
<evidence type="ECO:0000313" key="10">
    <source>
        <dbReference type="Proteomes" id="UP001497512"/>
    </source>
</evidence>
<feature type="transmembrane region" description="Helical" evidence="7">
    <location>
        <begin position="69"/>
        <end position="89"/>
    </location>
</feature>
<keyword evidence="4 7" id="KW-0812">Transmembrane</keyword>
<dbReference type="InterPro" id="IPR029044">
    <property type="entry name" value="Nucleotide-diphossugar_trans"/>
</dbReference>
<sequence>MGWLQRAGRYELIDDSKDGEELLPLSHGNGAAAHAAAAVKKNDDMSEGGFGFFKASNYREEKLPYFVKMSLHLLTCFFVIVNVIASTKYLSFKLWLYYKELPQTVTSPWLFVLLACELVYWFCSILSAIDSVIPPSRRPKSALLNIDDPSNCPTVDFLFPCSKEPPEIPLEAVRAGLAMDYPADRFRILVLDDGGQDELKAAVEALQSESGYGKQLRYLRRTKLPGVPHHFKCGNLNYGLEHSESEYIVIVDADMILHPTFLRRSLPYLVKSPNVAYTQIPQSFYNIPPGDPLSDSGLFFYEKMLVRRDAIDTANCVGTGAVFRRKHLDSIGGFQSHSITEDTNTSFILLSKGYTSVYVHEVLQIGLVPWTFEGFLKQRIRWANGAIHQIATWPVILFGPLTRFNWVQKVLVFWHTAFYFMSITNVLLLAVLYAALAFALNLTVGSLDENRQLMSYLAIALLAQRLAWILLWADMTQSIQTRNREDSFFWWMTPYFFRMMIKTFFDWNTTFIFRSTGNIDRAVLEAKKEQTSEGRFKHVKAHMIYVVVVTATLIYRIHDAIKYKECRSVLIVLGLTLFHITVCAHMLVPIIFLAFPTSHFKSEDRKKLLSYDAYGVPKYSPATAAKPTWVSSMLIYEFLFYANLVFWFAVWYFARDLETTHQALLSVCKPETLPR</sequence>
<gene>
    <name evidence="9" type="ORF">CSSPTR1EN2_LOCUS23544</name>
</gene>
<feature type="transmembrane region" description="Helical" evidence="7">
    <location>
        <begin position="418"/>
        <end position="441"/>
    </location>
</feature>
<dbReference type="PANTHER" id="PTHR43867:SF2">
    <property type="entry name" value="CELLULOSE SYNTHASE CATALYTIC SUBUNIT A [UDP-FORMING]"/>
    <property type="match status" value="1"/>
</dbReference>
<feature type="transmembrane region" description="Helical" evidence="7">
    <location>
        <begin position="633"/>
        <end position="654"/>
    </location>
</feature>
<feature type="transmembrane region" description="Helical" evidence="7">
    <location>
        <begin position="453"/>
        <end position="475"/>
    </location>
</feature>
<dbReference type="EMBL" id="OZ019901">
    <property type="protein sequence ID" value="CAK9237144.1"/>
    <property type="molecule type" value="Genomic_DNA"/>
</dbReference>
<feature type="transmembrane region" description="Helical" evidence="7">
    <location>
        <begin position="569"/>
        <end position="595"/>
    </location>
</feature>
<keyword evidence="6 7" id="KW-0472">Membrane</keyword>
<keyword evidence="5 7" id="KW-1133">Transmembrane helix</keyword>
<reference evidence="9" key="1">
    <citation type="submission" date="2024-02" db="EMBL/GenBank/DDBJ databases">
        <authorList>
            <consortium name="ELIXIR-Norway"/>
            <consortium name="Elixir Norway"/>
        </authorList>
    </citation>
    <scope>NUCLEOTIDE SEQUENCE</scope>
</reference>
<evidence type="ECO:0000256" key="7">
    <source>
        <dbReference type="SAM" id="Phobius"/>
    </source>
</evidence>
<evidence type="ECO:0000313" key="9">
    <source>
        <dbReference type="EMBL" id="CAK9237144.1"/>
    </source>
</evidence>
<comment type="subcellular location">
    <subcellularLocation>
        <location evidence="1">Membrane</location>
        <topology evidence="1">Multi-pass membrane protein</topology>
    </subcellularLocation>
</comment>
<organism evidence="9 10">
    <name type="scientific">Sphagnum troendelagicum</name>
    <dbReference type="NCBI Taxonomy" id="128251"/>
    <lineage>
        <taxon>Eukaryota</taxon>
        <taxon>Viridiplantae</taxon>
        <taxon>Streptophyta</taxon>
        <taxon>Embryophyta</taxon>
        <taxon>Bryophyta</taxon>
        <taxon>Sphagnophytina</taxon>
        <taxon>Sphagnopsida</taxon>
        <taxon>Sphagnales</taxon>
        <taxon>Sphagnaceae</taxon>
        <taxon>Sphagnum</taxon>
    </lineage>
</organism>
<dbReference type="InterPro" id="IPR001173">
    <property type="entry name" value="Glyco_trans_2-like"/>
</dbReference>
<protein>
    <recommendedName>
        <fullName evidence="8">Glycosyltransferase 2-like domain-containing protein</fullName>
    </recommendedName>
</protein>
<evidence type="ECO:0000259" key="8">
    <source>
        <dbReference type="Pfam" id="PF13632"/>
    </source>
</evidence>
<evidence type="ECO:0000256" key="1">
    <source>
        <dbReference type="ARBA" id="ARBA00004141"/>
    </source>
</evidence>
<dbReference type="SUPFAM" id="SSF53448">
    <property type="entry name" value="Nucleotide-diphospho-sugar transferases"/>
    <property type="match status" value="1"/>
</dbReference>
<name>A0ABP0V3X8_9BRYO</name>